<protein>
    <submittedName>
        <fullName evidence="2">Uncharacterized protein</fullName>
    </submittedName>
</protein>
<sequence length="325" mass="37556">MVEYVPRSAAFYRRSMYAINNDSSEDENFRNPLDTSLLSTSNSDVISDNTNSILSPNARSSEFDNSQDVLNSPEQHNDSEESQIANQSPVNQRFLIGLLNEADDNESEDNPISNDSTDSGEDTDEDRDSENESILSFNENRLDYDPYHELRDLLNKHEMNIPVDIPVSASKSDMMLAVFEYALIHNSSQTDIEDLFKMINSFFESNILPHSRYRINKLFNSNDNVQFHAVCSNCQRYIKKFDETDRLVKCIHCNTVILLKNPTYTNYFVIYDVKTEIVSLVKENINYFDNIKNKPDIGNQPIEDITEYKKIFNQLSDEEKKILFP</sequence>
<feature type="compositionally biased region" description="Low complexity" evidence="1">
    <location>
        <begin position="33"/>
        <end position="44"/>
    </location>
</feature>
<reference evidence="2" key="1">
    <citation type="submission" date="2021-01" db="UniProtKB">
        <authorList>
            <consortium name="EnsemblMetazoa"/>
        </authorList>
    </citation>
    <scope>IDENTIFICATION</scope>
</reference>
<evidence type="ECO:0000313" key="3">
    <source>
        <dbReference type="Proteomes" id="UP000002358"/>
    </source>
</evidence>
<dbReference type="Proteomes" id="UP000002358">
    <property type="component" value="Unassembled WGS sequence"/>
</dbReference>
<keyword evidence="3" id="KW-1185">Reference proteome</keyword>
<dbReference type="KEGG" id="nvi:116738620"/>
<feature type="region of interest" description="Disordered" evidence="1">
    <location>
        <begin position="22"/>
        <end position="89"/>
    </location>
</feature>
<accession>A0A7M7R208</accession>
<dbReference type="GeneID" id="116738620"/>
<dbReference type="InParanoid" id="A0A7M7R208"/>
<dbReference type="RefSeq" id="XP_032457112.1">
    <property type="nucleotide sequence ID" value="XM_032601221.1"/>
</dbReference>
<feature type="compositionally biased region" description="Polar residues" evidence="1">
    <location>
        <begin position="45"/>
        <end position="74"/>
    </location>
</feature>
<name>A0A7M7R208_NASVI</name>
<organism evidence="2 3">
    <name type="scientific">Nasonia vitripennis</name>
    <name type="common">Parasitic wasp</name>
    <dbReference type="NCBI Taxonomy" id="7425"/>
    <lineage>
        <taxon>Eukaryota</taxon>
        <taxon>Metazoa</taxon>
        <taxon>Ecdysozoa</taxon>
        <taxon>Arthropoda</taxon>
        <taxon>Hexapoda</taxon>
        <taxon>Insecta</taxon>
        <taxon>Pterygota</taxon>
        <taxon>Neoptera</taxon>
        <taxon>Endopterygota</taxon>
        <taxon>Hymenoptera</taxon>
        <taxon>Apocrita</taxon>
        <taxon>Proctotrupomorpha</taxon>
        <taxon>Chalcidoidea</taxon>
        <taxon>Pteromalidae</taxon>
        <taxon>Pteromalinae</taxon>
        <taxon>Nasonia</taxon>
    </lineage>
</organism>
<feature type="region of interest" description="Disordered" evidence="1">
    <location>
        <begin position="102"/>
        <end position="138"/>
    </location>
</feature>
<proteinExistence type="predicted"/>
<feature type="compositionally biased region" description="Acidic residues" evidence="1">
    <location>
        <begin position="118"/>
        <end position="131"/>
    </location>
</feature>
<evidence type="ECO:0000256" key="1">
    <source>
        <dbReference type="SAM" id="MobiDB-lite"/>
    </source>
</evidence>
<dbReference type="AlphaFoldDB" id="A0A7M7R208"/>
<dbReference type="EnsemblMetazoa" id="XM_032601221">
    <property type="protein sequence ID" value="XP_032457112"/>
    <property type="gene ID" value="LOC116738620"/>
</dbReference>
<evidence type="ECO:0000313" key="2">
    <source>
        <dbReference type="EnsemblMetazoa" id="XP_032457112"/>
    </source>
</evidence>